<feature type="domain" description="DSBA-like thioredoxin" evidence="1">
    <location>
        <begin position="394"/>
        <end position="499"/>
    </location>
</feature>
<protein>
    <submittedName>
        <fullName evidence="2">Thioredoxin-like protein</fullName>
    </submittedName>
</protein>
<dbReference type="GO" id="GO:0004602">
    <property type="term" value="F:glutathione peroxidase activity"/>
    <property type="evidence" value="ECO:0007669"/>
    <property type="project" value="TreeGrafter"/>
</dbReference>
<dbReference type="InterPro" id="IPR001853">
    <property type="entry name" value="DSBA-like_thioredoxin_dom"/>
</dbReference>
<feature type="domain" description="DSBA-like thioredoxin" evidence="1">
    <location>
        <begin position="279"/>
        <end position="356"/>
    </location>
</feature>
<dbReference type="GeneID" id="70184570"/>
<reference evidence="2" key="1">
    <citation type="journal article" date="2021" name="Nat. Commun.">
        <title>Genetic determinants of endophytism in the Arabidopsis root mycobiome.</title>
        <authorList>
            <person name="Mesny F."/>
            <person name="Miyauchi S."/>
            <person name="Thiergart T."/>
            <person name="Pickel B."/>
            <person name="Atanasova L."/>
            <person name="Karlsson M."/>
            <person name="Huettel B."/>
            <person name="Barry K.W."/>
            <person name="Haridas S."/>
            <person name="Chen C."/>
            <person name="Bauer D."/>
            <person name="Andreopoulos W."/>
            <person name="Pangilinan J."/>
            <person name="LaButti K."/>
            <person name="Riley R."/>
            <person name="Lipzen A."/>
            <person name="Clum A."/>
            <person name="Drula E."/>
            <person name="Henrissat B."/>
            <person name="Kohler A."/>
            <person name="Grigoriev I.V."/>
            <person name="Martin F.M."/>
            <person name="Hacquard S."/>
        </authorList>
    </citation>
    <scope>NUCLEOTIDE SEQUENCE</scope>
    <source>
        <strain evidence="2">MPI-CAGE-CH-0230</strain>
    </source>
</reference>
<gene>
    <name evidence="2" type="ORF">B0I36DRAFT_331746</name>
</gene>
<dbReference type="GO" id="GO:0005777">
    <property type="term" value="C:peroxisome"/>
    <property type="evidence" value="ECO:0007669"/>
    <property type="project" value="TreeGrafter"/>
</dbReference>
<keyword evidence="3" id="KW-1185">Reference proteome</keyword>
<dbReference type="GO" id="GO:0005739">
    <property type="term" value="C:mitochondrion"/>
    <property type="evidence" value="ECO:0007669"/>
    <property type="project" value="TreeGrafter"/>
</dbReference>
<evidence type="ECO:0000259" key="1">
    <source>
        <dbReference type="Pfam" id="PF01323"/>
    </source>
</evidence>
<dbReference type="EMBL" id="JAGTJQ010000009">
    <property type="protein sequence ID" value="KAH7024629.1"/>
    <property type="molecule type" value="Genomic_DNA"/>
</dbReference>
<organism evidence="2 3">
    <name type="scientific">Microdochium trichocladiopsis</name>
    <dbReference type="NCBI Taxonomy" id="1682393"/>
    <lineage>
        <taxon>Eukaryota</taxon>
        <taxon>Fungi</taxon>
        <taxon>Dikarya</taxon>
        <taxon>Ascomycota</taxon>
        <taxon>Pezizomycotina</taxon>
        <taxon>Sordariomycetes</taxon>
        <taxon>Xylariomycetidae</taxon>
        <taxon>Xylariales</taxon>
        <taxon>Microdochiaceae</taxon>
        <taxon>Microdochium</taxon>
    </lineage>
</organism>
<evidence type="ECO:0000313" key="2">
    <source>
        <dbReference type="EMBL" id="KAH7024629.1"/>
    </source>
</evidence>
<evidence type="ECO:0000313" key="3">
    <source>
        <dbReference type="Proteomes" id="UP000756346"/>
    </source>
</evidence>
<dbReference type="OrthoDB" id="4664297at2759"/>
<comment type="caution">
    <text evidence="2">The sequence shown here is derived from an EMBL/GenBank/DDBJ whole genome shotgun (WGS) entry which is preliminary data.</text>
</comment>
<sequence length="530" mass="58285">MAAINKPQVVEFYYDIVCPFAYIASLRLPAIAAHASARISYQPVLLGGIYRATQAQQGAHGSASDVANPTKRAYGSRHFARTCRRLGVPLTWPDKDNHPVRSVDALRLLYGIPDDDGDGRGLRAAVSQALYRTYWVEGRGKEVLGSREALLEVARKALVPILGSGGEEEVDKIVTMAVFDDPAAKAALEENTAKAVARGAPGVPGFWVPDVEWVGPAGLDDVRRGRFFWGQDRMHFLHAALLQAASGKSGGSQPVPKLLSLVPRARPLGRLPGGEQVRLEFWYDFSSPWAYLGWSGLARLQRQFGGKAKLEIVLRPVLLGVVFREIGAPMLPLFAASPQKRAWSSLDMQDWERFWQAVDNQDGLEGKDVMPEPLRWPDVFPIRSPNLSRCALVDEAVVPTLYRACWVQNKNMSDDAVLVAVLDEAGFDGKALLARAKTPEIKQQLADNTKEAIDAGFCGAPTYRVFHRDASSTERGRNQGWKQFGSCVWGQDDTALVQDLISGWDEDGSSREVAKIEAIEATNKARLEKL</sequence>
<dbReference type="Pfam" id="PF01323">
    <property type="entry name" value="DSBA"/>
    <property type="match status" value="3"/>
</dbReference>
<dbReference type="Gene3D" id="3.40.30.10">
    <property type="entry name" value="Glutaredoxin"/>
    <property type="match status" value="2"/>
</dbReference>
<dbReference type="PANTHER" id="PTHR42943:SF2">
    <property type="entry name" value="GLUTATHIONE S-TRANSFERASE KAPPA 1"/>
    <property type="match status" value="1"/>
</dbReference>
<dbReference type="InterPro" id="IPR036249">
    <property type="entry name" value="Thioredoxin-like_sf"/>
</dbReference>
<dbReference type="RefSeq" id="XP_046008177.1">
    <property type="nucleotide sequence ID" value="XM_046155024.1"/>
</dbReference>
<dbReference type="SUPFAM" id="SSF52833">
    <property type="entry name" value="Thioredoxin-like"/>
    <property type="match status" value="2"/>
</dbReference>
<proteinExistence type="predicted"/>
<dbReference type="GO" id="GO:0006749">
    <property type="term" value="P:glutathione metabolic process"/>
    <property type="evidence" value="ECO:0007669"/>
    <property type="project" value="TreeGrafter"/>
</dbReference>
<dbReference type="Proteomes" id="UP000756346">
    <property type="component" value="Unassembled WGS sequence"/>
</dbReference>
<dbReference type="PANTHER" id="PTHR42943">
    <property type="entry name" value="GLUTATHIONE S-TRANSFERASE KAPPA"/>
    <property type="match status" value="1"/>
</dbReference>
<accession>A0A9P8XWP4</accession>
<dbReference type="InterPro" id="IPR051924">
    <property type="entry name" value="GST_Kappa/NadH"/>
</dbReference>
<dbReference type="AlphaFoldDB" id="A0A9P8XWP4"/>
<name>A0A9P8XWP4_9PEZI</name>
<feature type="domain" description="DSBA-like thioredoxin" evidence="1">
    <location>
        <begin position="9"/>
        <end position="241"/>
    </location>
</feature>
<dbReference type="GO" id="GO:0004364">
    <property type="term" value="F:glutathione transferase activity"/>
    <property type="evidence" value="ECO:0007669"/>
    <property type="project" value="TreeGrafter"/>
</dbReference>